<dbReference type="SUPFAM" id="SSF54862">
    <property type="entry name" value="4Fe-4S ferredoxins"/>
    <property type="match status" value="1"/>
</dbReference>
<dbReference type="Gene3D" id="3.40.50.720">
    <property type="entry name" value="NAD(P)-binding Rossmann-like Domain"/>
    <property type="match status" value="1"/>
</dbReference>
<accession>A0A810Q3J8</accession>
<dbReference type="InterPro" id="IPR017896">
    <property type="entry name" value="4Fe4S_Fe-S-bd"/>
</dbReference>
<dbReference type="RefSeq" id="WP_213541652.1">
    <property type="nucleotide sequence ID" value="NZ_AP023418.1"/>
</dbReference>
<dbReference type="InterPro" id="IPR036188">
    <property type="entry name" value="FAD/NAD-bd_sf"/>
</dbReference>
<dbReference type="SUPFAM" id="SSF46548">
    <property type="entry name" value="alpha-helical ferredoxin"/>
    <property type="match status" value="1"/>
</dbReference>
<keyword evidence="1" id="KW-0479">Metal-binding</keyword>
<dbReference type="InterPro" id="IPR017701">
    <property type="entry name" value="Se_rdtase_YgfK"/>
</dbReference>
<evidence type="ECO:0000313" key="6">
    <source>
        <dbReference type="Proteomes" id="UP000681035"/>
    </source>
</evidence>
<feature type="domain" description="4Fe-4S ferredoxin-type" evidence="4">
    <location>
        <begin position="888"/>
        <end position="918"/>
    </location>
</feature>
<sequence length="983" mass="107289">MSEKMYPIPFRSLMNWVVTEYADCGEIFGIHKAYRASGKSLPIFGERIETPFGPAAGPNSQLAQNIIAAYVAGARFFEVKTVQKMDGADLAACVPRPCILANDEGYNQEWSTELTVPQAMDEYIKAWCALKVLSKVYDLGDPDGFVFNMSVGYDLEGIKGEKVNTYIDGMMDARRTAIFGECKAVLKELFPAESDFIDAISPRVSGSVTVSTLHGCPPDEIERIASYLISEKHLHTFVKCNPTILGYETARRTLDAMGYDYIVFDEHHFNEDLQWADAVPMFQRLQKLADSCGLEFGLKLSNTFPVDTTRGELPNNEMYMSGRSLFPLTIEMCHRISRQFGGRMRISFAGGAEYFNCDKLFAAGIWPITVATTILKPGGYNRLLQMVEKVEALPYRPFSGTDTQAICDLSTASHTDFHHVKPIKPLPSRKSDKQVPWLDCFMAPCKGGCPIEQDIPEYVELVRKGLYGPALKLITEKNPLPFLTGTICAHRCQTKCSRNFYDESVRIRDTKLVAAERGYEALMASIRHPAKVAGKKAAIIGGGPTGIAAAYFLGRAGVETTIFEREQCLGGVPRHVIPAFRITNEAIQKDIALMEKYGVEVRCGAPAPSVAELKAMGYTHILYAVGAWKPGRLGIPGDVAGAIQWMKGVKAGNISVGGNVAVVGAGNTAMDAARLAKRSGAQHVTIVYRRTRKYMPADEHELALALADGVVFAELCAPVEQKDGVLRCEKMKLGEADASGRRSPVATGEYVDIPCDLVISAVGEQVDSDLLTSNGVEVDGKGRPAFRTNVEGVYAAGDARRGPATVVEGIADAAQFAEAVIGAPHTYDIPQQAYITKADAIAKKGILRMSGCTACEGERCLQCSTACENCADSCPNRANVVIAMADGSHQILHVDKMCNECGNCTQFCPYHSEPCHDKFTLFQTAEDMADSHNAGVLFLGGDRVKVRTFGEPKEYDLSGSNDLPAELEKLIVTVRDRYSYLFA</sequence>
<dbReference type="NCBIfam" id="TIGR03315">
    <property type="entry name" value="Se_ygfK"/>
    <property type="match status" value="1"/>
</dbReference>
<evidence type="ECO:0000259" key="4">
    <source>
        <dbReference type="PROSITE" id="PS51379"/>
    </source>
</evidence>
<dbReference type="PROSITE" id="PS00198">
    <property type="entry name" value="4FE4S_FER_1"/>
    <property type="match status" value="1"/>
</dbReference>
<organism evidence="5 6">
    <name type="scientific">Vescimonas coprocola</name>
    <dbReference type="NCBI Taxonomy" id="2714355"/>
    <lineage>
        <taxon>Bacteria</taxon>
        <taxon>Bacillati</taxon>
        <taxon>Bacillota</taxon>
        <taxon>Clostridia</taxon>
        <taxon>Eubacteriales</taxon>
        <taxon>Oscillospiraceae</taxon>
        <taxon>Vescimonas</taxon>
    </lineage>
</organism>
<dbReference type="Gene3D" id="1.10.1060.10">
    <property type="entry name" value="Alpha-helical ferredoxin"/>
    <property type="match status" value="1"/>
</dbReference>
<keyword evidence="6" id="KW-1185">Reference proteome</keyword>
<evidence type="ECO:0000256" key="3">
    <source>
        <dbReference type="ARBA" id="ARBA00023014"/>
    </source>
</evidence>
<dbReference type="GO" id="GO:0046872">
    <property type="term" value="F:metal ion binding"/>
    <property type="evidence" value="ECO:0007669"/>
    <property type="project" value="UniProtKB-KW"/>
</dbReference>
<keyword evidence="2" id="KW-0408">Iron</keyword>
<dbReference type="KEGG" id="vcop:MM50RIKEN_05550"/>
<evidence type="ECO:0000256" key="1">
    <source>
        <dbReference type="ARBA" id="ARBA00022723"/>
    </source>
</evidence>
<proteinExistence type="predicted"/>
<dbReference type="InterPro" id="IPR028261">
    <property type="entry name" value="DPD_II"/>
</dbReference>
<dbReference type="Pfam" id="PF07992">
    <property type="entry name" value="Pyr_redox_2"/>
    <property type="match status" value="1"/>
</dbReference>
<dbReference type="SUPFAM" id="SSF51971">
    <property type="entry name" value="Nucleotide-binding domain"/>
    <property type="match status" value="2"/>
</dbReference>
<dbReference type="Proteomes" id="UP000681035">
    <property type="component" value="Chromosome"/>
</dbReference>
<dbReference type="AlphaFoldDB" id="A0A810Q3J8"/>
<dbReference type="PANTHER" id="PTHR42783:SF3">
    <property type="entry name" value="GLUTAMATE SYNTHASE [NADPH] SMALL CHAIN-RELATED"/>
    <property type="match status" value="1"/>
</dbReference>
<dbReference type="GO" id="GO:0016491">
    <property type="term" value="F:oxidoreductase activity"/>
    <property type="evidence" value="ECO:0007669"/>
    <property type="project" value="InterPro"/>
</dbReference>
<dbReference type="SUPFAM" id="SSF51395">
    <property type="entry name" value="FMN-linked oxidoreductases"/>
    <property type="match status" value="1"/>
</dbReference>
<dbReference type="InterPro" id="IPR017900">
    <property type="entry name" value="4Fe4S_Fe_S_CS"/>
</dbReference>
<dbReference type="Pfam" id="PF14691">
    <property type="entry name" value="Fer4_20"/>
    <property type="match status" value="1"/>
</dbReference>
<dbReference type="PRINTS" id="PR00469">
    <property type="entry name" value="PNDRDTASEII"/>
</dbReference>
<gene>
    <name evidence="5" type="ORF">MM50RIKEN_05550</name>
</gene>
<dbReference type="PANTHER" id="PTHR42783">
    <property type="entry name" value="GLUTAMATE SYNTHASE [NADPH] SMALL CHAIN"/>
    <property type="match status" value="1"/>
</dbReference>
<dbReference type="GO" id="GO:0051536">
    <property type="term" value="F:iron-sulfur cluster binding"/>
    <property type="evidence" value="ECO:0007669"/>
    <property type="project" value="UniProtKB-KW"/>
</dbReference>
<dbReference type="InterPro" id="IPR023753">
    <property type="entry name" value="FAD/NAD-binding_dom"/>
</dbReference>
<reference evidence="5" key="1">
    <citation type="submission" date="2020-09" db="EMBL/GenBank/DDBJ databases">
        <title>New species isolated from human feces.</title>
        <authorList>
            <person name="Kitahara M."/>
            <person name="Shigeno Y."/>
            <person name="Shime M."/>
            <person name="Matsumoto Y."/>
            <person name="Nakamura S."/>
            <person name="Motooka D."/>
            <person name="Fukuoka S."/>
            <person name="Nishikawa H."/>
            <person name="Benno Y."/>
        </authorList>
    </citation>
    <scope>NUCLEOTIDE SEQUENCE</scope>
    <source>
        <strain evidence="5">MM50</strain>
    </source>
</reference>
<protein>
    <submittedName>
        <fullName evidence="5">Putative selenate reductase subunit YgfK</fullName>
    </submittedName>
</protein>
<dbReference type="InterPro" id="IPR009051">
    <property type="entry name" value="Helical_ferredxn"/>
</dbReference>
<name>A0A810Q3J8_9FIRM</name>
<dbReference type="PRINTS" id="PR00368">
    <property type="entry name" value="FADPNR"/>
</dbReference>
<dbReference type="PROSITE" id="PS51379">
    <property type="entry name" value="4FE4S_FER_2"/>
    <property type="match status" value="1"/>
</dbReference>
<evidence type="ECO:0000313" key="5">
    <source>
        <dbReference type="EMBL" id="BCK80792.1"/>
    </source>
</evidence>
<keyword evidence="3" id="KW-0411">Iron-sulfur</keyword>
<dbReference type="EMBL" id="AP023418">
    <property type="protein sequence ID" value="BCK80792.1"/>
    <property type="molecule type" value="Genomic_DNA"/>
</dbReference>
<evidence type="ECO:0000256" key="2">
    <source>
        <dbReference type="ARBA" id="ARBA00023004"/>
    </source>
</evidence>
<dbReference type="Gene3D" id="3.50.50.60">
    <property type="entry name" value="FAD/NAD(P)-binding domain"/>
    <property type="match status" value="1"/>
</dbReference>